<dbReference type="RefSeq" id="XP_008024242.1">
    <property type="nucleotide sequence ID" value="XM_008026051.1"/>
</dbReference>
<dbReference type="Proteomes" id="UP000016935">
    <property type="component" value="Unassembled WGS sequence"/>
</dbReference>
<feature type="compositionally biased region" description="Gly residues" evidence="1">
    <location>
        <begin position="58"/>
        <end position="67"/>
    </location>
</feature>
<evidence type="ECO:0000313" key="3">
    <source>
        <dbReference type="Proteomes" id="UP000016935"/>
    </source>
</evidence>
<name>R0ITS8_EXST2</name>
<evidence type="ECO:0000313" key="2">
    <source>
        <dbReference type="EMBL" id="EOA88180.1"/>
    </source>
</evidence>
<protein>
    <submittedName>
        <fullName evidence="2">Uncharacterized protein</fullName>
    </submittedName>
</protein>
<dbReference type="EMBL" id="KB908548">
    <property type="protein sequence ID" value="EOA88180.1"/>
    <property type="molecule type" value="Genomic_DNA"/>
</dbReference>
<reference evidence="2 3" key="2">
    <citation type="journal article" date="2013" name="PLoS Genet.">
        <title>Comparative genome structure, secondary metabolite, and effector coding capacity across Cochliobolus pathogens.</title>
        <authorList>
            <person name="Condon B.J."/>
            <person name="Leng Y."/>
            <person name="Wu D."/>
            <person name="Bushley K.E."/>
            <person name="Ohm R.A."/>
            <person name="Otillar R."/>
            <person name="Martin J."/>
            <person name="Schackwitz W."/>
            <person name="Grimwood J."/>
            <person name="MohdZainudin N."/>
            <person name="Xue C."/>
            <person name="Wang R."/>
            <person name="Manning V.A."/>
            <person name="Dhillon B."/>
            <person name="Tu Z.J."/>
            <person name="Steffenson B.J."/>
            <person name="Salamov A."/>
            <person name="Sun H."/>
            <person name="Lowry S."/>
            <person name="LaButti K."/>
            <person name="Han J."/>
            <person name="Copeland A."/>
            <person name="Lindquist E."/>
            <person name="Barry K."/>
            <person name="Schmutz J."/>
            <person name="Baker S.E."/>
            <person name="Ciuffetti L.M."/>
            <person name="Grigoriev I.V."/>
            <person name="Zhong S."/>
            <person name="Turgeon B.G."/>
        </authorList>
    </citation>
    <scope>NUCLEOTIDE SEQUENCE [LARGE SCALE GENOMIC DNA]</scope>
    <source>
        <strain evidence="3">28A</strain>
    </source>
</reference>
<dbReference type="GeneID" id="19398066"/>
<reference evidence="2 3" key="1">
    <citation type="journal article" date="2012" name="PLoS Pathog.">
        <title>Diverse lifestyles and strategies of plant pathogenesis encoded in the genomes of eighteen Dothideomycetes fungi.</title>
        <authorList>
            <person name="Ohm R.A."/>
            <person name="Feau N."/>
            <person name="Henrissat B."/>
            <person name="Schoch C.L."/>
            <person name="Horwitz B.A."/>
            <person name="Barry K.W."/>
            <person name="Condon B.J."/>
            <person name="Copeland A.C."/>
            <person name="Dhillon B."/>
            <person name="Glaser F."/>
            <person name="Hesse C.N."/>
            <person name="Kosti I."/>
            <person name="LaButti K."/>
            <person name="Lindquist E.A."/>
            <person name="Lucas S."/>
            <person name="Salamov A.A."/>
            <person name="Bradshaw R.E."/>
            <person name="Ciuffetti L."/>
            <person name="Hamelin R.C."/>
            <person name="Kema G.H.J."/>
            <person name="Lawrence C."/>
            <person name="Scott J.A."/>
            <person name="Spatafora J.W."/>
            <person name="Turgeon B.G."/>
            <person name="de Wit P.J.G.M."/>
            <person name="Zhong S."/>
            <person name="Goodwin S.B."/>
            <person name="Grigoriev I.V."/>
        </authorList>
    </citation>
    <scope>NUCLEOTIDE SEQUENCE [LARGE SCALE GENOMIC DNA]</scope>
    <source>
        <strain evidence="3">28A</strain>
    </source>
</reference>
<keyword evidence="3" id="KW-1185">Reference proteome</keyword>
<proteinExistence type="predicted"/>
<evidence type="ECO:0000256" key="1">
    <source>
        <dbReference type="SAM" id="MobiDB-lite"/>
    </source>
</evidence>
<gene>
    <name evidence="2" type="ORF">SETTUDRAFT_160660</name>
</gene>
<sequence length="75" mass="7559">MAYCARPNAAPCPPHRVRDIMRAGIVFDLHDGAGNAAATAVVGANAAALCALGLDDGASGGRDGGFGRGRHRSEQ</sequence>
<accession>R0ITS8</accession>
<dbReference type="HOGENOM" id="CLU_2672671_0_0_1"/>
<dbReference type="AlphaFoldDB" id="R0ITS8"/>
<organism evidence="2 3">
    <name type="scientific">Exserohilum turcicum (strain 28A)</name>
    <name type="common">Northern leaf blight fungus</name>
    <name type="synonym">Setosphaeria turcica</name>
    <dbReference type="NCBI Taxonomy" id="671987"/>
    <lineage>
        <taxon>Eukaryota</taxon>
        <taxon>Fungi</taxon>
        <taxon>Dikarya</taxon>
        <taxon>Ascomycota</taxon>
        <taxon>Pezizomycotina</taxon>
        <taxon>Dothideomycetes</taxon>
        <taxon>Pleosporomycetidae</taxon>
        <taxon>Pleosporales</taxon>
        <taxon>Pleosporineae</taxon>
        <taxon>Pleosporaceae</taxon>
        <taxon>Exserohilum</taxon>
    </lineage>
</organism>
<feature type="region of interest" description="Disordered" evidence="1">
    <location>
        <begin position="54"/>
        <end position="75"/>
    </location>
</feature>